<gene>
    <name evidence="3" type="ORF">CMC5_013600</name>
</gene>
<evidence type="ECO:0000256" key="2">
    <source>
        <dbReference type="SAM" id="MobiDB-lite"/>
    </source>
</evidence>
<dbReference type="InterPro" id="IPR004564">
    <property type="entry name" value="OM_lipoprot_carrier_LolA-like"/>
</dbReference>
<evidence type="ECO:0000313" key="4">
    <source>
        <dbReference type="Proteomes" id="UP000067626"/>
    </source>
</evidence>
<dbReference type="EMBL" id="CP012159">
    <property type="protein sequence ID" value="AKT37229.1"/>
    <property type="molecule type" value="Genomic_DNA"/>
</dbReference>
<evidence type="ECO:0000313" key="3">
    <source>
        <dbReference type="EMBL" id="AKT37229.1"/>
    </source>
</evidence>
<feature type="region of interest" description="Disordered" evidence="2">
    <location>
        <begin position="196"/>
        <end position="215"/>
    </location>
</feature>
<dbReference type="SUPFAM" id="SSF89392">
    <property type="entry name" value="Prokaryotic lipoproteins and lipoprotein localization factors"/>
    <property type="match status" value="1"/>
</dbReference>
<evidence type="ECO:0000256" key="1">
    <source>
        <dbReference type="ARBA" id="ARBA00022729"/>
    </source>
</evidence>
<name>A0A0K1E8Q0_CHOCO</name>
<dbReference type="KEGG" id="ccro:CMC5_013600"/>
<dbReference type="InterPro" id="IPR006311">
    <property type="entry name" value="TAT_signal"/>
</dbReference>
<dbReference type="AlphaFoldDB" id="A0A0K1E8Q0"/>
<dbReference type="PATRIC" id="fig|52.7.peg.1448"/>
<dbReference type="PROSITE" id="PS51318">
    <property type="entry name" value="TAT"/>
    <property type="match status" value="1"/>
</dbReference>
<sequence>MRSSERRRFLGGALGCVGSVALGGRALADEVDEALRELSKARAGVKSIVAPFTQERTIGLLATAVKSDGEMTLVLPDRLRWELKPPDAITYWVSPEGFGYATPKGGGGAGKGAAGRFGAVLGDLLILLGGDLGKLRSRYEMSVPSRQDGLTLSAKPRIAEVAKLVTRLELSAGPELWSVKRVVIEEPGGDRSVITFGRAQRDTKVDPARMKPPQP</sequence>
<evidence type="ECO:0008006" key="5">
    <source>
        <dbReference type="Google" id="ProtNLM"/>
    </source>
</evidence>
<organism evidence="3 4">
    <name type="scientific">Chondromyces crocatus</name>
    <dbReference type="NCBI Taxonomy" id="52"/>
    <lineage>
        <taxon>Bacteria</taxon>
        <taxon>Pseudomonadati</taxon>
        <taxon>Myxococcota</taxon>
        <taxon>Polyangia</taxon>
        <taxon>Polyangiales</taxon>
        <taxon>Polyangiaceae</taxon>
        <taxon>Chondromyces</taxon>
    </lineage>
</organism>
<reference evidence="3 4" key="1">
    <citation type="submission" date="2015-07" db="EMBL/GenBank/DDBJ databases">
        <title>Genome analysis of myxobacterium Chondromyces crocatus Cm c5 reveals a high potential for natural compound synthesis and the genetic basis for the loss of fruiting body formation.</title>
        <authorList>
            <person name="Zaburannyi N."/>
            <person name="Bunk B."/>
            <person name="Maier J."/>
            <person name="Overmann J."/>
            <person name="Mueller R."/>
        </authorList>
    </citation>
    <scope>NUCLEOTIDE SEQUENCE [LARGE SCALE GENOMIC DNA]</scope>
    <source>
        <strain evidence="3 4">Cm c5</strain>
    </source>
</reference>
<keyword evidence="1" id="KW-0732">Signal</keyword>
<feature type="compositionally biased region" description="Basic and acidic residues" evidence="2">
    <location>
        <begin position="199"/>
        <end position="209"/>
    </location>
</feature>
<dbReference type="RefSeq" id="WP_050429627.1">
    <property type="nucleotide sequence ID" value="NZ_CP012159.1"/>
</dbReference>
<dbReference type="CDD" id="cd16325">
    <property type="entry name" value="LolA"/>
    <property type="match status" value="1"/>
</dbReference>
<protein>
    <recommendedName>
        <fullName evidence="5">Outer membrane lipoprotein carrier protein LolA</fullName>
    </recommendedName>
</protein>
<keyword evidence="4" id="KW-1185">Reference proteome</keyword>
<proteinExistence type="predicted"/>
<accession>A0A0K1E8Q0</accession>
<dbReference type="OrthoDB" id="1027451at2"/>
<dbReference type="InterPro" id="IPR029046">
    <property type="entry name" value="LolA/LolB/LppX"/>
</dbReference>
<dbReference type="Gene3D" id="2.50.20.10">
    <property type="entry name" value="Lipoprotein localisation LolA/LolB/LppX"/>
    <property type="match status" value="1"/>
</dbReference>
<dbReference type="Proteomes" id="UP000067626">
    <property type="component" value="Chromosome"/>
</dbReference>
<dbReference type="STRING" id="52.CMC5_013600"/>